<reference evidence="1" key="1">
    <citation type="submission" date="2014-09" db="EMBL/GenBank/DDBJ databases">
        <authorList>
            <person name="Magalhaes I.L.F."/>
            <person name="Oliveira U."/>
            <person name="Santos F.R."/>
            <person name="Vidigal T.H.D.A."/>
            <person name="Brescovit A.D."/>
            <person name="Santos A.J."/>
        </authorList>
    </citation>
    <scope>NUCLEOTIDE SEQUENCE</scope>
    <source>
        <tissue evidence="1">Shoot tissue taken approximately 20 cm above the soil surface</tissue>
    </source>
</reference>
<reference evidence="1" key="2">
    <citation type="journal article" date="2015" name="Data Brief">
        <title>Shoot transcriptome of the giant reed, Arundo donax.</title>
        <authorList>
            <person name="Barrero R.A."/>
            <person name="Guerrero F.D."/>
            <person name="Moolhuijzen P."/>
            <person name="Goolsby J.A."/>
            <person name="Tidwell J."/>
            <person name="Bellgard S.E."/>
            <person name="Bellgard M.I."/>
        </authorList>
    </citation>
    <scope>NUCLEOTIDE SEQUENCE</scope>
    <source>
        <tissue evidence="1">Shoot tissue taken approximately 20 cm above the soil surface</tissue>
    </source>
</reference>
<protein>
    <submittedName>
        <fullName evidence="1">Uncharacterized protein</fullName>
    </submittedName>
</protein>
<proteinExistence type="predicted"/>
<accession>A0A0A9EIS1</accession>
<evidence type="ECO:0000313" key="1">
    <source>
        <dbReference type="EMBL" id="JAD99986.1"/>
    </source>
</evidence>
<name>A0A0A9EIS1_ARUDO</name>
<organism evidence="1">
    <name type="scientific">Arundo donax</name>
    <name type="common">Giant reed</name>
    <name type="synonym">Donax arundinaceus</name>
    <dbReference type="NCBI Taxonomy" id="35708"/>
    <lineage>
        <taxon>Eukaryota</taxon>
        <taxon>Viridiplantae</taxon>
        <taxon>Streptophyta</taxon>
        <taxon>Embryophyta</taxon>
        <taxon>Tracheophyta</taxon>
        <taxon>Spermatophyta</taxon>
        <taxon>Magnoliopsida</taxon>
        <taxon>Liliopsida</taxon>
        <taxon>Poales</taxon>
        <taxon>Poaceae</taxon>
        <taxon>PACMAD clade</taxon>
        <taxon>Arundinoideae</taxon>
        <taxon>Arundineae</taxon>
        <taxon>Arundo</taxon>
    </lineage>
</organism>
<dbReference type="AlphaFoldDB" id="A0A0A9EIS1"/>
<dbReference type="EMBL" id="GBRH01197909">
    <property type="protein sequence ID" value="JAD99986.1"/>
    <property type="molecule type" value="Transcribed_RNA"/>
</dbReference>
<sequence>MASPSVVFLFSVPLEPPCSIDNFY</sequence>